<proteinExistence type="inferred from homology"/>
<feature type="transmembrane region" description="Helical" evidence="8">
    <location>
        <begin position="199"/>
        <end position="221"/>
    </location>
</feature>
<comment type="similarity">
    <text evidence="2">Belongs to the autoinducer-2 exporter (AI-2E) (TC 2.A.86) family.</text>
</comment>
<evidence type="ECO:0000256" key="7">
    <source>
        <dbReference type="ARBA" id="ARBA00023136"/>
    </source>
</evidence>
<keyword evidence="3" id="KW-0813">Transport</keyword>
<sequence length="365" mass="40556">MQLSFQKSFFVLATIFLLFAALIYAKTILFPISLALMLAFILFPLTRRIEKWGANNMLAAFLAILIAVLLIAGFVVLFSTQLIKMSGELTEFKDKITGLFTDILYFINKNVSFVDNLSREELMNEATGWLKNSAGSLLGKTVNSTTNFLTSLITILIYTFLILIYRQSLTKAFVRFGSQNNKDQIFNMLKNIQRVGQKYLSGMFLLIIILGFANSIGLWIIGIDSPFLFGFLAATLSIIPYVGTTLGATIPVLYAFVSHDALWMPIAIAIMFWAIQLVESNFLNPKIVGSSINVNPLAAIISLIVGAAVWGVAGMVLFLPFAAMLKVFCEQFDQLKPVAMLINNEEENSGGGKLKLFEEIKGWFK</sequence>
<feature type="transmembrane region" description="Helical" evidence="8">
    <location>
        <begin position="30"/>
        <end position="46"/>
    </location>
</feature>
<keyword evidence="4" id="KW-1003">Cell membrane</keyword>
<dbReference type="PANTHER" id="PTHR21716:SF53">
    <property type="entry name" value="PERMEASE PERM-RELATED"/>
    <property type="match status" value="1"/>
</dbReference>
<feature type="transmembrane region" description="Helical" evidence="8">
    <location>
        <begin position="298"/>
        <end position="325"/>
    </location>
</feature>
<comment type="caution">
    <text evidence="9">The sequence shown here is derived from an EMBL/GenBank/DDBJ whole genome shotgun (WGS) entry which is preliminary data.</text>
</comment>
<feature type="transmembrane region" description="Helical" evidence="8">
    <location>
        <begin position="58"/>
        <end position="83"/>
    </location>
</feature>
<evidence type="ECO:0000313" key="10">
    <source>
        <dbReference type="Proteomes" id="UP000642920"/>
    </source>
</evidence>
<feature type="transmembrane region" description="Helical" evidence="8">
    <location>
        <begin position="227"/>
        <end position="254"/>
    </location>
</feature>
<keyword evidence="6 8" id="KW-1133">Transmembrane helix</keyword>
<comment type="subcellular location">
    <subcellularLocation>
        <location evidence="1">Cell membrane</location>
        <topology evidence="1">Multi-pass membrane protein</topology>
    </subcellularLocation>
</comment>
<accession>A0A937AIE7</accession>
<dbReference type="EMBL" id="JAERQG010000005">
    <property type="protein sequence ID" value="MBL0767009.1"/>
    <property type="molecule type" value="Genomic_DNA"/>
</dbReference>
<evidence type="ECO:0000256" key="1">
    <source>
        <dbReference type="ARBA" id="ARBA00004651"/>
    </source>
</evidence>
<keyword evidence="7 8" id="KW-0472">Membrane</keyword>
<keyword evidence="10" id="KW-1185">Reference proteome</keyword>
<reference evidence="9" key="1">
    <citation type="submission" date="2021-01" db="EMBL/GenBank/DDBJ databases">
        <title>Marivirga sp. nov., isolated from intertidal surface sediments.</title>
        <authorList>
            <person name="Zhang M."/>
        </authorList>
    </citation>
    <scope>NUCLEOTIDE SEQUENCE</scope>
    <source>
        <strain evidence="9">SM1354</strain>
    </source>
</reference>
<dbReference type="Pfam" id="PF01594">
    <property type="entry name" value="AI-2E_transport"/>
    <property type="match status" value="1"/>
</dbReference>
<evidence type="ECO:0000256" key="2">
    <source>
        <dbReference type="ARBA" id="ARBA00009773"/>
    </source>
</evidence>
<evidence type="ECO:0000256" key="5">
    <source>
        <dbReference type="ARBA" id="ARBA00022692"/>
    </source>
</evidence>
<dbReference type="InterPro" id="IPR002549">
    <property type="entry name" value="AI-2E-like"/>
</dbReference>
<protein>
    <submittedName>
        <fullName evidence="9">AI-2E family transporter</fullName>
    </submittedName>
</protein>
<feature type="transmembrane region" description="Helical" evidence="8">
    <location>
        <begin position="148"/>
        <end position="165"/>
    </location>
</feature>
<feature type="transmembrane region" description="Helical" evidence="8">
    <location>
        <begin position="261"/>
        <end position="278"/>
    </location>
</feature>
<dbReference type="Proteomes" id="UP000642920">
    <property type="component" value="Unassembled WGS sequence"/>
</dbReference>
<evidence type="ECO:0000256" key="3">
    <source>
        <dbReference type="ARBA" id="ARBA00022448"/>
    </source>
</evidence>
<evidence type="ECO:0000256" key="6">
    <source>
        <dbReference type="ARBA" id="ARBA00022989"/>
    </source>
</evidence>
<gene>
    <name evidence="9" type="ORF">JKP34_17220</name>
</gene>
<keyword evidence="5 8" id="KW-0812">Transmembrane</keyword>
<dbReference type="AlphaFoldDB" id="A0A937AIE7"/>
<dbReference type="GO" id="GO:0005886">
    <property type="term" value="C:plasma membrane"/>
    <property type="evidence" value="ECO:0007669"/>
    <property type="project" value="UniProtKB-SubCell"/>
</dbReference>
<evidence type="ECO:0000256" key="4">
    <source>
        <dbReference type="ARBA" id="ARBA00022475"/>
    </source>
</evidence>
<feature type="transmembrane region" description="Helical" evidence="8">
    <location>
        <begin position="7"/>
        <end position="24"/>
    </location>
</feature>
<evidence type="ECO:0000313" key="9">
    <source>
        <dbReference type="EMBL" id="MBL0767009.1"/>
    </source>
</evidence>
<dbReference type="PANTHER" id="PTHR21716">
    <property type="entry name" value="TRANSMEMBRANE PROTEIN"/>
    <property type="match status" value="1"/>
</dbReference>
<dbReference type="RefSeq" id="WP_201924217.1">
    <property type="nucleotide sequence ID" value="NZ_JAERQG010000005.1"/>
</dbReference>
<name>A0A937AIE7_9BACT</name>
<evidence type="ECO:0000256" key="8">
    <source>
        <dbReference type="SAM" id="Phobius"/>
    </source>
</evidence>
<organism evidence="9 10">
    <name type="scientific">Marivirga atlantica</name>
    <dbReference type="NCBI Taxonomy" id="1548457"/>
    <lineage>
        <taxon>Bacteria</taxon>
        <taxon>Pseudomonadati</taxon>
        <taxon>Bacteroidota</taxon>
        <taxon>Cytophagia</taxon>
        <taxon>Cytophagales</taxon>
        <taxon>Marivirgaceae</taxon>
        <taxon>Marivirga</taxon>
    </lineage>
</organism>